<feature type="domain" description="B12-binding" evidence="4">
    <location>
        <begin position="87"/>
        <end position="209"/>
    </location>
</feature>
<dbReference type="Gene3D" id="3.40.50.280">
    <property type="entry name" value="Cobalamin-binding domain"/>
    <property type="match status" value="1"/>
</dbReference>
<evidence type="ECO:0000259" key="5">
    <source>
        <dbReference type="PROSITE" id="PS51337"/>
    </source>
</evidence>
<dbReference type="GO" id="GO:0046872">
    <property type="term" value="F:metal ion binding"/>
    <property type="evidence" value="ECO:0007669"/>
    <property type="project" value="UniProtKB-KW"/>
</dbReference>
<accession>A0A1M5ULR5</accession>
<dbReference type="GO" id="GO:0050667">
    <property type="term" value="P:homocysteine metabolic process"/>
    <property type="evidence" value="ECO:0007669"/>
    <property type="project" value="TreeGrafter"/>
</dbReference>
<comment type="similarity">
    <text evidence="1">Belongs to the methylamine corrinoid protein family.</text>
</comment>
<protein>
    <submittedName>
        <fullName evidence="6">B12 binding domain-containing protein</fullName>
    </submittedName>
</protein>
<dbReference type="SUPFAM" id="SSF47644">
    <property type="entry name" value="Methionine synthase domain"/>
    <property type="match status" value="1"/>
</dbReference>
<dbReference type="Pfam" id="PF02310">
    <property type="entry name" value="B12-binding"/>
    <property type="match status" value="1"/>
</dbReference>
<evidence type="ECO:0000256" key="1">
    <source>
        <dbReference type="ARBA" id="ARBA00010854"/>
    </source>
</evidence>
<reference evidence="6 7" key="1">
    <citation type="submission" date="2016-11" db="EMBL/GenBank/DDBJ databases">
        <authorList>
            <person name="Jaros S."/>
            <person name="Januszkiewicz K."/>
            <person name="Wedrychowicz H."/>
        </authorList>
    </citation>
    <scope>NUCLEOTIDE SEQUENCE [LARGE SCALE GENOMIC DNA]</scope>
    <source>
        <strain evidence="6 7">DSM 9705</strain>
    </source>
</reference>
<dbReference type="GO" id="GO:0005829">
    <property type="term" value="C:cytosol"/>
    <property type="evidence" value="ECO:0007669"/>
    <property type="project" value="TreeGrafter"/>
</dbReference>
<dbReference type="EMBL" id="FQXS01000005">
    <property type="protein sequence ID" value="SHH63818.1"/>
    <property type="molecule type" value="Genomic_DNA"/>
</dbReference>
<dbReference type="GO" id="GO:0031419">
    <property type="term" value="F:cobalamin binding"/>
    <property type="evidence" value="ECO:0007669"/>
    <property type="project" value="InterPro"/>
</dbReference>
<name>A0A1M5ULR5_9BACT</name>
<keyword evidence="3" id="KW-0170">Cobalt</keyword>
<dbReference type="InterPro" id="IPR050554">
    <property type="entry name" value="Met_Synthase/Corrinoid"/>
</dbReference>
<dbReference type="PANTHER" id="PTHR45833:SF1">
    <property type="entry name" value="METHIONINE SYNTHASE"/>
    <property type="match status" value="1"/>
</dbReference>
<gene>
    <name evidence="6" type="ORF">SAMN02745124_01237</name>
</gene>
<dbReference type="RefSeq" id="WP_073374439.1">
    <property type="nucleotide sequence ID" value="NZ_FQXS01000005.1"/>
</dbReference>
<dbReference type="Proteomes" id="UP000184139">
    <property type="component" value="Unassembled WGS sequence"/>
</dbReference>
<dbReference type="GO" id="GO:0008705">
    <property type="term" value="F:methionine synthase activity"/>
    <property type="evidence" value="ECO:0007669"/>
    <property type="project" value="TreeGrafter"/>
</dbReference>
<dbReference type="InterPro" id="IPR006158">
    <property type="entry name" value="Cobalamin-bd"/>
</dbReference>
<dbReference type="GO" id="GO:0046653">
    <property type="term" value="P:tetrahydrofolate metabolic process"/>
    <property type="evidence" value="ECO:0007669"/>
    <property type="project" value="TreeGrafter"/>
</dbReference>
<evidence type="ECO:0000256" key="3">
    <source>
        <dbReference type="ARBA" id="ARBA00023285"/>
    </source>
</evidence>
<organism evidence="6 7">
    <name type="scientific">Desulfofustis glycolicus DSM 9705</name>
    <dbReference type="NCBI Taxonomy" id="1121409"/>
    <lineage>
        <taxon>Bacteria</taxon>
        <taxon>Pseudomonadati</taxon>
        <taxon>Thermodesulfobacteriota</taxon>
        <taxon>Desulfobulbia</taxon>
        <taxon>Desulfobulbales</taxon>
        <taxon>Desulfocapsaceae</taxon>
        <taxon>Desulfofustis</taxon>
    </lineage>
</organism>
<evidence type="ECO:0000313" key="7">
    <source>
        <dbReference type="Proteomes" id="UP000184139"/>
    </source>
</evidence>
<dbReference type="STRING" id="1121409.SAMN02745124_01237"/>
<evidence type="ECO:0000313" key="6">
    <source>
        <dbReference type="EMBL" id="SHH63818.1"/>
    </source>
</evidence>
<dbReference type="Pfam" id="PF02607">
    <property type="entry name" value="B12-binding_2"/>
    <property type="match status" value="1"/>
</dbReference>
<dbReference type="SUPFAM" id="SSF52242">
    <property type="entry name" value="Cobalamin (vitamin B12)-binding domain"/>
    <property type="match status" value="1"/>
</dbReference>
<sequence>MTIQAIYDAVVARDKAAVEANIQTALTEGRDVTEILNEGLIRAMEEVGEQFSAGTIFVPEMLMAALAMKAGMKLLQPHLASDNSQSKGTVIIGTVKGDLHDIGKNLVAMMLEGAGFEVIDLGVDVDSAVFIETAGTRQANLVALSALLTTTMPAMERTITALREAGLKIPVIIGGAPVTEAYARQIGADGYGIDAPRAVKLAKQLVAAA</sequence>
<keyword evidence="7" id="KW-1185">Reference proteome</keyword>
<keyword evidence="2" id="KW-0479">Metal-binding</keyword>
<dbReference type="PROSITE" id="PS51337">
    <property type="entry name" value="B12_BINDING_NTER"/>
    <property type="match status" value="1"/>
</dbReference>
<dbReference type="PROSITE" id="PS51332">
    <property type="entry name" value="B12_BINDING"/>
    <property type="match status" value="1"/>
</dbReference>
<dbReference type="InterPro" id="IPR003759">
    <property type="entry name" value="Cbl-bd_cap"/>
</dbReference>
<feature type="domain" description="B12-binding N-terminal" evidence="5">
    <location>
        <begin position="1"/>
        <end position="87"/>
    </location>
</feature>
<dbReference type="CDD" id="cd02070">
    <property type="entry name" value="corrinoid_protein_B12-BD"/>
    <property type="match status" value="1"/>
</dbReference>
<dbReference type="Gene3D" id="1.10.1240.10">
    <property type="entry name" value="Methionine synthase domain"/>
    <property type="match status" value="1"/>
</dbReference>
<dbReference type="PANTHER" id="PTHR45833">
    <property type="entry name" value="METHIONINE SYNTHASE"/>
    <property type="match status" value="1"/>
</dbReference>
<dbReference type="OrthoDB" id="9803687at2"/>
<dbReference type="InterPro" id="IPR036594">
    <property type="entry name" value="Meth_synthase_dom"/>
</dbReference>
<evidence type="ECO:0000256" key="2">
    <source>
        <dbReference type="ARBA" id="ARBA00022723"/>
    </source>
</evidence>
<dbReference type="AlphaFoldDB" id="A0A1M5ULR5"/>
<dbReference type="SMART" id="SM01018">
    <property type="entry name" value="B12-binding_2"/>
    <property type="match status" value="1"/>
</dbReference>
<dbReference type="FunFam" id="3.40.50.280:FF:000003">
    <property type="entry name" value="Dimethylamine methyltransferase corrinoid protein"/>
    <property type="match status" value="1"/>
</dbReference>
<evidence type="ECO:0000259" key="4">
    <source>
        <dbReference type="PROSITE" id="PS51332"/>
    </source>
</evidence>
<proteinExistence type="inferred from homology"/>
<dbReference type="InterPro" id="IPR036724">
    <property type="entry name" value="Cobalamin-bd_sf"/>
</dbReference>